<sequence>MYRKSLPYLIGTKCLQQNAFSSVHHHHITIIQFFICLFVKVGKTPKLHPPVLRIKNWMPDADSGSDSFRFLSCFKFFFQI</sequence>
<accession>A0A0V1IAB3</accession>
<gene>
    <name evidence="1" type="ORF">T4B_8986</name>
</gene>
<organism evidence="1 2">
    <name type="scientific">Trichinella pseudospiralis</name>
    <name type="common">Parasitic roundworm</name>
    <dbReference type="NCBI Taxonomy" id="6337"/>
    <lineage>
        <taxon>Eukaryota</taxon>
        <taxon>Metazoa</taxon>
        <taxon>Ecdysozoa</taxon>
        <taxon>Nematoda</taxon>
        <taxon>Enoplea</taxon>
        <taxon>Dorylaimia</taxon>
        <taxon>Trichinellida</taxon>
        <taxon>Trichinellidae</taxon>
        <taxon>Trichinella</taxon>
    </lineage>
</organism>
<reference evidence="1 2" key="1">
    <citation type="submission" date="2015-01" db="EMBL/GenBank/DDBJ databases">
        <title>Evolution of Trichinella species and genotypes.</title>
        <authorList>
            <person name="Korhonen P.K."/>
            <person name="Edoardo P."/>
            <person name="Giuseppe L.R."/>
            <person name="Gasser R.B."/>
        </authorList>
    </citation>
    <scope>NUCLEOTIDE SEQUENCE [LARGE SCALE GENOMIC DNA]</scope>
    <source>
        <strain evidence="1">ISS588</strain>
    </source>
</reference>
<name>A0A0V1IAB3_TRIPS</name>
<dbReference type="AlphaFoldDB" id="A0A0V1IAB3"/>
<evidence type="ECO:0000313" key="1">
    <source>
        <dbReference type="EMBL" id="KRZ19775.1"/>
    </source>
</evidence>
<proteinExistence type="predicted"/>
<protein>
    <submittedName>
        <fullName evidence="1">Uncharacterized protein</fullName>
    </submittedName>
</protein>
<dbReference type="Proteomes" id="UP000054805">
    <property type="component" value="Unassembled WGS sequence"/>
</dbReference>
<evidence type="ECO:0000313" key="2">
    <source>
        <dbReference type="Proteomes" id="UP000054805"/>
    </source>
</evidence>
<keyword evidence="2" id="KW-1185">Reference proteome</keyword>
<comment type="caution">
    <text evidence="1">The sequence shown here is derived from an EMBL/GenBank/DDBJ whole genome shotgun (WGS) entry which is preliminary data.</text>
</comment>
<dbReference type="EMBL" id="JYDS01000266">
    <property type="protein sequence ID" value="KRZ19775.1"/>
    <property type="molecule type" value="Genomic_DNA"/>
</dbReference>